<keyword evidence="1" id="KW-0472">Membrane</keyword>
<reference evidence="2 3" key="1">
    <citation type="submission" date="2018-06" db="EMBL/GenBank/DDBJ databases">
        <authorList>
            <consortium name="Pathogen Informatics"/>
            <person name="Doyle S."/>
        </authorList>
    </citation>
    <scope>NUCLEOTIDE SEQUENCE [LARGE SCALE GENOMIC DNA]</scope>
    <source>
        <strain evidence="2 3">NCTC10723</strain>
    </source>
</reference>
<feature type="transmembrane region" description="Helical" evidence="1">
    <location>
        <begin position="40"/>
        <end position="57"/>
    </location>
</feature>
<proteinExistence type="predicted"/>
<keyword evidence="1" id="KW-0812">Transmembrane</keyword>
<protein>
    <submittedName>
        <fullName evidence="2">Uncharacterized protein</fullName>
    </submittedName>
</protein>
<gene>
    <name evidence="2" type="ORF">NCTC10723_00009</name>
</gene>
<keyword evidence="3" id="KW-1185">Reference proteome</keyword>
<evidence type="ECO:0000313" key="3">
    <source>
        <dbReference type="Proteomes" id="UP000255328"/>
    </source>
</evidence>
<evidence type="ECO:0000256" key="1">
    <source>
        <dbReference type="SAM" id="Phobius"/>
    </source>
</evidence>
<dbReference type="EMBL" id="UGGU01000001">
    <property type="protein sequence ID" value="STO26840.1"/>
    <property type="molecule type" value="Genomic_DNA"/>
</dbReference>
<accession>A0A377GPB0</accession>
<dbReference type="RefSeq" id="WP_115268142.1">
    <property type="nucleotide sequence ID" value="NZ_UGGU01000001.1"/>
</dbReference>
<dbReference type="AlphaFoldDB" id="A0A377GPB0"/>
<sequence length="137" mass="15945">MFIVEILIIICILKYLPKVKEKVNFEYEKRFNIKMFCKENFKMPFIGSILIVIGILYKPSNDSISGVILIAIGIVMILYAIYMMYKKTDLVYGTIAAAIYIVMVILYLILGFSLIFLIFAVILLSARSYRNNYYDDY</sequence>
<feature type="transmembrane region" description="Helical" evidence="1">
    <location>
        <begin position="97"/>
        <end position="124"/>
    </location>
</feature>
<keyword evidence="1" id="KW-1133">Transmembrane helix</keyword>
<feature type="transmembrane region" description="Helical" evidence="1">
    <location>
        <begin position="63"/>
        <end position="85"/>
    </location>
</feature>
<name>A0A377GPB0_9FUSO</name>
<organism evidence="2 3">
    <name type="scientific">Fusobacterium necrogenes</name>
    <dbReference type="NCBI Taxonomy" id="858"/>
    <lineage>
        <taxon>Bacteria</taxon>
        <taxon>Fusobacteriati</taxon>
        <taxon>Fusobacteriota</taxon>
        <taxon>Fusobacteriia</taxon>
        <taxon>Fusobacteriales</taxon>
        <taxon>Fusobacteriaceae</taxon>
        <taxon>Fusobacterium</taxon>
    </lineage>
</organism>
<dbReference type="Proteomes" id="UP000255328">
    <property type="component" value="Unassembled WGS sequence"/>
</dbReference>
<evidence type="ECO:0000313" key="2">
    <source>
        <dbReference type="EMBL" id="STO26840.1"/>
    </source>
</evidence>